<protein>
    <recommendedName>
        <fullName evidence="3">Conserved oligomeric Golgi complex subunit 1</fullName>
    </recommendedName>
</protein>
<evidence type="ECO:0000313" key="10">
    <source>
        <dbReference type="Proteomes" id="UP000095300"/>
    </source>
</evidence>
<evidence type="ECO:0000256" key="8">
    <source>
        <dbReference type="SAM" id="MobiDB-lite"/>
    </source>
</evidence>
<name>A0A1I8PA83_STOCA</name>
<organism evidence="9 10">
    <name type="scientific">Stomoxys calcitrans</name>
    <name type="common">Stable fly</name>
    <name type="synonym">Conops calcitrans</name>
    <dbReference type="NCBI Taxonomy" id="35570"/>
    <lineage>
        <taxon>Eukaryota</taxon>
        <taxon>Metazoa</taxon>
        <taxon>Ecdysozoa</taxon>
        <taxon>Arthropoda</taxon>
        <taxon>Hexapoda</taxon>
        <taxon>Insecta</taxon>
        <taxon>Pterygota</taxon>
        <taxon>Neoptera</taxon>
        <taxon>Endopterygota</taxon>
        <taxon>Diptera</taxon>
        <taxon>Brachycera</taxon>
        <taxon>Muscomorpha</taxon>
        <taxon>Muscoidea</taxon>
        <taxon>Muscidae</taxon>
        <taxon>Stomoxys</taxon>
    </lineage>
</organism>
<evidence type="ECO:0000313" key="9">
    <source>
        <dbReference type="EnsemblMetazoa" id="SCAU006199-PA"/>
    </source>
</evidence>
<gene>
    <name evidence="9" type="primary">106083266</name>
</gene>
<evidence type="ECO:0000256" key="1">
    <source>
        <dbReference type="ARBA" id="ARBA00004395"/>
    </source>
</evidence>
<evidence type="ECO:0000256" key="4">
    <source>
        <dbReference type="ARBA" id="ARBA00022448"/>
    </source>
</evidence>
<keyword evidence="5" id="KW-0653">Protein transport</keyword>
<dbReference type="OrthoDB" id="46189at2759"/>
<dbReference type="GO" id="GO:0000139">
    <property type="term" value="C:Golgi membrane"/>
    <property type="evidence" value="ECO:0007669"/>
    <property type="project" value="UniProtKB-SubCell"/>
</dbReference>
<dbReference type="KEGG" id="scac:106083266"/>
<keyword evidence="10" id="KW-1185">Reference proteome</keyword>
<comment type="similarity">
    <text evidence="2">Belongs to the COG1 family.</text>
</comment>
<dbReference type="AlphaFoldDB" id="A0A1I8PA83"/>
<dbReference type="GO" id="GO:0015031">
    <property type="term" value="P:protein transport"/>
    <property type="evidence" value="ECO:0007669"/>
    <property type="project" value="UniProtKB-KW"/>
</dbReference>
<feature type="compositionally biased region" description="Basic and acidic residues" evidence="8">
    <location>
        <begin position="838"/>
        <end position="851"/>
    </location>
</feature>
<evidence type="ECO:0000256" key="7">
    <source>
        <dbReference type="ARBA" id="ARBA00023136"/>
    </source>
</evidence>
<dbReference type="InterPro" id="IPR033370">
    <property type="entry name" value="COG1"/>
</dbReference>
<comment type="subcellular location">
    <subcellularLocation>
        <location evidence="1">Golgi apparatus membrane</location>
        <topology evidence="1">Peripheral membrane protein</topology>
    </subcellularLocation>
</comment>
<evidence type="ECO:0000256" key="3">
    <source>
        <dbReference type="ARBA" id="ARBA00020978"/>
    </source>
</evidence>
<dbReference type="GO" id="GO:0017119">
    <property type="term" value="C:Golgi transport complex"/>
    <property type="evidence" value="ECO:0007669"/>
    <property type="project" value="InterPro"/>
</dbReference>
<keyword evidence="4" id="KW-0813">Transport</keyword>
<evidence type="ECO:0000256" key="5">
    <source>
        <dbReference type="ARBA" id="ARBA00022927"/>
    </source>
</evidence>
<keyword evidence="6" id="KW-0333">Golgi apparatus</keyword>
<evidence type="ECO:0000256" key="2">
    <source>
        <dbReference type="ARBA" id="ARBA00006653"/>
    </source>
</evidence>
<dbReference type="PANTHER" id="PTHR31658">
    <property type="entry name" value="CONSERVED OLIGOMERIC GOLGI COMPLEX SUBUNIT 1"/>
    <property type="match status" value="1"/>
</dbReference>
<dbReference type="Pfam" id="PF08700">
    <property type="entry name" value="VPS51_Exo84_N"/>
    <property type="match status" value="1"/>
</dbReference>
<keyword evidence="7" id="KW-0472">Membrane</keyword>
<dbReference type="GO" id="GO:0006891">
    <property type="term" value="P:intra-Golgi vesicle-mediated transport"/>
    <property type="evidence" value="ECO:0007669"/>
    <property type="project" value="InterPro"/>
</dbReference>
<feature type="region of interest" description="Disordered" evidence="8">
    <location>
        <begin position="836"/>
        <end position="877"/>
    </location>
</feature>
<dbReference type="Proteomes" id="UP000095300">
    <property type="component" value="Unassembled WGS sequence"/>
</dbReference>
<evidence type="ECO:0000256" key="6">
    <source>
        <dbReference type="ARBA" id="ARBA00023034"/>
    </source>
</evidence>
<sequence>MATLNLLNINVDTLFEQHSVGEIDVVHKKIQEVVENKREELRTMVGERYRDLLKAADTITSMQESTKALIEQVDNINVNCKNLSEQQLLGFKTETDSAGELKTRNANKQLNNYFSTMVQIKLLTSLPEMIWSQIDREHYYAATELFIFSRHISTGLQLDSSNPLMQKLPVAKKQWEILKPFHMTIKQQILSALERENLGPELTADCLLALLQLDRCTLETALKTFLNLRSAAFLNCLTAEGGRVKERILVSLRVLNDSLDMVSKCFMDGGLLFKKLGEHSDSTAPPTIARMDSDDVQFAHLLPDIITNFKPKFEAISLKNESVAKSLEAFLADTQRIADKQLKQLFDFVTNMNTIQEIKTEANNLRKQLNLNALATQYSITQSLDFYELRYVPLINQRIRNIIEDSWTKSINQTFTAVESAIQSGEVLPKASYSMWTEFASDLPNSLDQALSKDMKTKKLLMKSKGYDEKILQMVTENDGNLAAIIKEMNVLLEEPTTKLEDKQALVEFLKNTAQQKITEFIAKVKKLPLDAKQRGALLFVIRCCCALVELSPHLKICFCQSSSWRKLLGQSATSSISQENWHSICSLLEEEVFQLWLSLLNGILEEYNCERYLAKVNTSTLVMEDFAHWEIIILEQKDEQDMPVQSTFRIPTQPRISLQSYFHILISTLKEIVPETLPTKVLLTLKQLLLDSFLKHYRQLSQNTDTNPLGQNIALQLYFDLKFLQNSFDLSRKQKEQFNALQNSYKEFIDPFDFELFSSHLMTNVKRAVMRYNCILGVLTPVSTNAANQNTSTGGGTLAQEKDPNVLSLCSSGATSLWFPLLPVVTNNNATVASSADNKKVLSTDSEKPSPTRKAVSSSTQSSSRRSDSKSKSGAASFFGAMSQEWFR</sequence>
<accession>A0A1I8PA83</accession>
<dbReference type="PANTHER" id="PTHR31658:SF0">
    <property type="entry name" value="CONSERVED OLIGOMERIC GOLGI COMPLEX SUBUNIT 1"/>
    <property type="match status" value="1"/>
</dbReference>
<dbReference type="EnsemblMetazoa" id="SCAU006199-RA">
    <property type="protein sequence ID" value="SCAU006199-PA"/>
    <property type="gene ID" value="SCAU006199"/>
</dbReference>
<feature type="compositionally biased region" description="Low complexity" evidence="8">
    <location>
        <begin position="854"/>
        <end position="865"/>
    </location>
</feature>
<proteinExistence type="inferred from homology"/>
<dbReference type="VEuPathDB" id="VectorBase:SCAU006199"/>
<reference evidence="9" key="1">
    <citation type="submission" date="2020-05" db="UniProtKB">
        <authorList>
            <consortium name="EnsemblMetazoa"/>
        </authorList>
    </citation>
    <scope>IDENTIFICATION</scope>
    <source>
        <strain evidence="9">USDA</strain>
    </source>
</reference>
<dbReference type="STRING" id="35570.A0A1I8PA83"/>